<dbReference type="HOGENOM" id="CLU_2237670_0_0_1"/>
<organism evidence="3 4">
    <name type="scientific">Pisolithus microcarpus 441</name>
    <dbReference type="NCBI Taxonomy" id="765257"/>
    <lineage>
        <taxon>Eukaryota</taxon>
        <taxon>Fungi</taxon>
        <taxon>Dikarya</taxon>
        <taxon>Basidiomycota</taxon>
        <taxon>Agaricomycotina</taxon>
        <taxon>Agaricomycetes</taxon>
        <taxon>Agaricomycetidae</taxon>
        <taxon>Boletales</taxon>
        <taxon>Sclerodermatineae</taxon>
        <taxon>Pisolithaceae</taxon>
        <taxon>Pisolithus</taxon>
    </lineage>
</organism>
<evidence type="ECO:0000313" key="4">
    <source>
        <dbReference type="Proteomes" id="UP000054018"/>
    </source>
</evidence>
<evidence type="ECO:0000313" key="3">
    <source>
        <dbReference type="EMBL" id="KIK13046.1"/>
    </source>
</evidence>
<protein>
    <recommendedName>
        <fullName evidence="2">Retroviral polymerase SH3-like domain-containing protein</fullName>
    </recommendedName>
</protein>
<feature type="region of interest" description="Disordered" evidence="1">
    <location>
        <begin position="51"/>
        <end position="105"/>
    </location>
</feature>
<proteinExistence type="predicted"/>
<dbReference type="Proteomes" id="UP000054018">
    <property type="component" value="Unassembled WGS sequence"/>
</dbReference>
<feature type="compositionally biased region" description="Basic and acidic residues" evidence="1">
    <location>
        <begin position="90"/>
        <end position="105"/>
    </location>
</feature>
<dbReference type="Pfam" id="PF25597">
    <property type="entry name" value="SH3_retrovirus"/>
    <property type="match status" value="1"/>
</dbReference>
<evidence type="ECO:0000256" key="1">
    <source>
        <dbReference type="SAM" id="MobiDB-lite"/>
    </source>
</evidence>
<dbReference type="EMBL" id="KN834024">
    <property type="protein sequence ID" value="KIK13046.1"/>
    <property type="molecule type" value="Genomic_DNA"/>
</dbReference>
<keyword evidence="4" id="KW-1185">Reference proteome</keyword>
<name>A0A0C9Y828_9AGAM</name>
<reference evidence="3 4" key="1">
    <citation type="submission" date="2014-04" db="EMBL/GenBank/DDBJ databases">
        <authorList>
            <consortium name="DOE Joint Genome Institute"/>
            <person name="Kuo A."/>
            <person name="Kohler A."/>
            <person name="Costa M.D."/>
            <person name="Nagy L.G."/>
            <person name="Floudas D."/>
            <person name="Copeland A."/>
            <person name="Barry K.W."/>
            <person name="Cichocki N."/>
            <person name="Veneault-Fourrey C."/>
            <person name="LaButti K."/>
            <person name="Lindquist E.A."/>
            <person name="Lipzen A."/>
            <person name="Lundell T."/>
            <person name="Morin E."/>
            <person name="Murat C."/>
            <person name="Sun H."/>
            <person name="Tunlid A."/>
            <person name="Henrissat B."/>
            <person name="Grigoriev I.V."/>
            <person name="Hibbett D.S."/>
            <person name="Martin F."/>
            <person name="Nordberg H.P."/>
            <person name="Cantor M.N."/>
            <person name="Hua S.X."/>
        </authorList>
    </citation>
    <scope>NUCLEOTIDE SEQUENCE [LARGE SCALE GENOMIC DNA]</scope>
    <source>
        <strain evidence="3 4">441</strain>
    </source>
</reference>
<dbReference type="OrthoDB" id="7691805at2759"/>
<evidence type="ECO:0000259" key="2">
    <source>
        <dbReference type="Pfam" id="PF25597"/>
    </source>
</evidence>
<sequence length="105" mass="11741">MHISLGYSENKSAYICVHRASGQIVESRDVVFDEGTGKKLDRVEIDVVTREEKTPDLDDKSLDGGDSDPGYWETLSNDGYDLIDPPIEEDQARSPPELEKMPRAT</sequence>
<accession>A0A0C9Y828</accession>
<feature type="compositionally biased region" description="Basic and acidic residues" evidence="1">
    <location>
        <begin position="51"/>
        <end position="63"/>
    </location>
</feature>
<dbReference type="AlphaFoldDB" id="A0A0C9Y828"/>
<dbReference type="InterPro" id="IPR057670">
    <property type="entry name" value="SH3_retrovirus"/>
</dbReference>
<reference evidence="4" key="2">
    <citation type="submission" date="2015-01" db="EMBL/GenBank/DDBJ databases">
        <title>Evolutionary Origins and Diversification of the Mycorrhizal Mutualists.</title>
        <authorList>
            <consortium name="DOE Joint Genome Institute"/>
            <consortium name="Mycorrhizal Genomics Consortium"/>
            <person name="Kohler A."/>
            <person name="Kuo A."/>
            <person name="Nagy L.G."/>
            <person name="Floudas D."/>
            <person name="Copeland A."/>
            <person name="Barry K.W."/>
            <person name="Cichocki N."/>
            <person name="Veneault-Fourrey C."/>
            <person name="LaButti K."/>
            <person name="Lindquist E.A."/>
            <person name="Lipzen A."/>
            <person name="Lundell T."/>
            <person name="Morin E."/>
            <person name="Murat C."/>
            <person name="Riley R."/>
            <person name="Ohm R."/>
            <person name="Sun H."/>
            <person name="Tunlid A."/>
            <person name="Henrissat B."/>
            <person name="Grigoriev I.V."/>
            <person name="Hibbett D.S."/>
            <person name="Martin F."/>
        </authorList>
    </citation>
    <scope>NUCLEOTIDE SEQUENCE [LARGE SCALE GENOMIC DNA]</scope>
    <source>
        <strain evidence="4">441</strain>
    </source>
</reference>
<gene>
    <name evidence="3" type="ORF">PISMIDRAFT_689007</name>
</gene>
<feature type="domain" description="Retroviral polymerase SH3-like" evidence="2">
    <location>
        <begin position="3"/>
        <end position="36"/>
    </location>
</feature>